<reference evidence="3 4" key="1">
    <citation type="submission" date="2015-01" db="EMBL/GenBank/DDBJ databases">
        <title>The Genome Sequence of Exophiala spinifera CBS89968.</title>
        <authorList>
            <consortium name="The Broad Institute Genomics Platform"/>
            <person name="Cuomo C."/>
            <person name="de Hoog S."/>
            <person name="Gorbushina A."/>
            <person name="Stielow B."/>
            <person name="Teixiera M."/>
            <person name="Abouelleil A."/>
            <person name="Chapman S.B."/>
            <person name="Priest M."/>
            <person name="Young S.K."/>
            <person name="Wortman J."/>
            <person name="Nusbaum C."/>
            <person name="Birren B."/>
        </authorList>
    </citation>
    <scope>NUCLEOTIDE SEQUENCE [LARGE SCALE GENOMIC DNA]</scope>
    <source>
        <strain evidence="3 4">CBS 89968</strain>
    </source>
</reference>
<dbReference type="AlphaFoldDB" id="A0A0D2A781"/>
<evidence type="ECO:0000259" key="2">
    <source>
        <dbReference type="Pfam" id="PF09792"/>
    </source>
</evidence>
<keyword evidence="1" id="KW-0732">Signal</keyword>
<evidence type="ECO:0000313" key="3">
    <source>
        <dbReference type="EMBL" id="KIW20632.1"/>
    </source>
</evidence>
<evidence type="ECO:0000256" key="1">
    <source>
        <dbReference type="SAM" id="SignalP"/>
    </source>
</evidence>
<dbReference type="PANTHER" id="PTHR39613">
    <property type="entry name" value="ANCHORED CELL WALL PROTEIN, PUTATIVE (AFU_ORTHOLOGUE AFUA_4G08960)-RELATED"/>
    <property type="match status" value="1"/>
</dbReference>
<dbReference type="InterPro" id="IPR018620">
    <property type="entry name" value="Ubiquitin3-bd_protein_But2_C"/>
</dbReference>
<sequence length="204" mass="22172">MHLVFLLLTSLCRSIVALPALDTAASSRDVESSLACPETLPPLPGFDYPHLMIPISSSHPDKAYPNTLTPNISANDMSVIFNFDVPEERSGQMCTWQFLFPQQNQLSTSYFKLIGFGTFHFSLSALGNGAIAGTTTFNHQPLQANPHGFPCSVSMQPGNAYTVGSSLCVPGLISLTMSSTDSHLEWFEDFNPCPIGLYMTYSPA</sequence>
<dbReference type="PANTHER" id="PTHR39613:SF1">
    <property type="entry name" value="ANCHORED CELL WALL PROTEIN, PUTATIVE (AFU_ORTHOLOGUE AFUA_4G08960)-RELATED"/>
    <property type="match status" value="1"/>
</dbReference>
<dbReference type="VEuPathDB" id="FungiDB:PV08_01208"/>
<dbReference type="HOGENOM" id="CLU_033570_1_1_1"/>
<dbReference type="EMBL" id="KN847492">
    <property type="protein sequence ID" value="KIW20632.1"/>
    <property type="molecule type" value="Genomic_DNA"/>
</dbReference>
<proteinExistence type="predicted"/>
<dbReference type="STRING" id="91928.A0A0D2A781"/>
<dbReference type="GeneID" id="27328291"/>
<evidence type="ECO:0000313" key="4">
    <source>
        <dbReference type="Proteomes" id="UP000053328"/>
    </source>
</evidence>
<dbReference type="Proteomes" id="UP000053328">
    <property type="component" value="Unassembled WGS sequence"/>
</dbReference>
<gene>
    <name evidence="3" type="ORF">PV08_01208</name>
</gene>
<keyword evidence="4" id="KW-1185">Reference proteome</keyword>
<feature type="domain" description="Ubiquitin 3 binding protein But2 C-terminal" evidence="2">
    <location>
        <begin position="48"/>
        <end position="192"/>
    </location>
</feature>
<dbReference type="Pfam" id="PF09792">
    <property type="entry name" value="But2"/>
    <property type="match status" value="1"/>
</dbReference>
<name>A0A0D2A781_9EURO</name>
<feature type="signal peptide" evidence="1">
    <location>
        <begin position="1"/>
        <end position="17"/>
    </location>
</feature>
<dbReference type="RefSeq" id="XP_016240848.1">
    <property type="nucleotide sequence ID" value="XM_016375572.1"/>
</dbReference>
<feature type="chain" id="PRO_5002248531" description="Ubiquitin 3 binding protein But2 C-terminal domain-containing protein" evidence="1">
    <location>
        <begin position="18"/>
        <end position="204"/>
    </location>
</feature>
<protein>
    <recommendedName>
        <fullName evidence="2">Ubiquitin 3 binding protein But2 C-terminal domain-containing protein</fullName>
    </recommendedName>
</protein>
<accession>A0A0D2A781</accession>
<dbReference type="OrthoDB" id="4657524at2759"/>
<organism evidence="3 4">
    <name type="scientific">Exophiala spinifera</name>
    <dbReference type="NCBI Taxonomy" id="91928"/>
    <lineage>
        <taxon>Eukaryota</taxon>
        <taxon>Fungi</taxon>
        <taxon>Dikarya</taxon>
        <taxon>Ascomycota</taxon>
        <taxon>Pezizomycotina</taxon>
        <taxon>Eurotiomycetes</taxon>
        <taxon>Chaetothyriomycetidae</taxon>
        <taxon>Chaetothyriales</taxon>
        <taxon>Herpotrichiellaceae</taxon>
        <taxon>Exophiala</taxon>
    </lineage>
</organism>